<reference evidence="16 17" key="1">
    <citation type="journal article" date="2015" name="Genome Biol. Evol.">
        <title>The genome of winter moth (Operophtera brumata) provides a genomic perspective on sexual dimorphism and phenology.</title>
        <authorList>
            <person name="Derks M.F."/>
            <person name="Smit S."/>
            <person name="Salis L."/>
            <person name="Schijlen E."/>
            <person name="Bossers A."/>
            <person name="Mateman C."/>
            <person name="Pijl A.S."/>
            <person name="de Ridder D."/>
            <person name="Groenen M.A."/>
            <person name="Visser M.E."/>
            <person name="Megens H.J."/>
        </authorList>
    </citation>
    <scope>NUCLEOTIDE SEQUENCE [LARGE SCALE GENOMIC DNA]</scope>
    <source>
        <strain evidence="16">WM2013NL</strain>
        <tissue evidence="16">Head and thorax</tissue>
    </source>
</reference>
<dbReference type="EMBL" id="JTDY01001793">
    <property type="protein sequence ID" value="KOB72859.1"/>
    <property type="molecule type" value="Genomic_DNA"/>
</dbReference>
<dbReference type="Proteomes" id="UP000037510">
    <property type="component" value="Unassembled WGS sequence"/>
</dbReference>
<keyword evidence="13" id="KW-0732">Signal</keyword>
<evidence type="ECO:0000256" key="9">
    <source>
        <dbReference type="ARBA" id="ARBA00023034"/>
    </source>
</evidence>
<dbReference type="InterPro" id="IPR038577">
    <property type="entry name" value="GT10-like_C_sf"/>
</dbReference>
<dbReference type="PANTHER" id="PTHR48438">
    <property type="entry name" value="ALPHA-(1,3)-FUCOSYLTRANSFERASE C-RELATED"/>
    <property type="match status" value="1"/>
</dbReference>
<comment type="similarity">
    <text evidence="3 12">Belongs to the glycosyltransferase 10 family.</text>
</comment>
<evidence type="ECO:0000256" key="2">
    <source>
        <dbReference type="ARBA" id="ARBA00004922"/>
    </source>
</evidence>
<comment type="pathway">
    <text evidence="2">Protein modification; protein glycosylation.</text>
</comment>
<protein>
    <recommendedName>
        <fullName evidence="12">Fucosyltransferase</fullName>
        <ecNumber evidence="12">2.4.1.-</ecNumber>
    </recommendedName>
</protein>
<dbReference type="InterPro" id="IPR001503">
    <property type="entry name" value="Glyco_trans_10"/>
</dbReference>
<keyword evidence="7" id="KW-0735">Signal-anchor</keyword>
<evidence type="ECO:0000313" key="17">
    <source>
        <dbReference type="Proteomes" id="UP000037510"/>
    </source>
</evidence>
<dbReference type="InterPro" id="IPR055270">
    <property type="entry name" value="Glyco_tran_10_C"/>
</dbReference>
<proteinExistence type="inferred from homology"/>
<dbReference type="STRING" id="104452.A0A0L7LBT7"/>
<dbReference type="Pfam" id="PF00852">
    <property type="entry name" value="Glyco_transf_10"/>
    <property type="match status" value="2"/>
</dbReference>
<dbReference type="SUPFAM" id="SSF53756">
    <property type="entry name" value="UDP-Glycosyltransferase/glycogen phosphorylase"/>
    <property type="match status" value="2"/>
</dbReference>
<dbReference type="Pfam" id="PF17039">
    <property type="entry name" value="Glyco_tran_10_N"/>
    <property type="match status" value="2"/>
</dbReference>
<evidence type="ECO:0000256" key="7">
    <source>
        <dbReference type="ARBA" id="ARBA00022968"/>
    </source>
</evidence>
<gene>
    <name evidence="16" type="ORF">OBRU01_10145</name>
</gene>
<feature type="chain" id="PRO_5005573239" description="Fucosyltransferase" evidence="13">
    <location>
        <begin position="19"/>
        <end position="804"/>
    </location>
</feature>
<feature type="domain" description="Fucosyltransferase N-terminal" evidence="15">
    <location>
        <begin position="439"/>
        <end position="552"/>
    </location>
</feature>
<evidence type="ECO:0000256" key="11">
    <source>
        <dbReference type="ARBA" id="ARBA00023180"/>
    </source>
</evidence>
<evidence type="ECO:0000256" key="6">
    <source>
        <dbReference type="ARBA" id="ARBA00022692"/>
    </source>
</evidence>
<sequence length="804" mass="93376">MITPRCLFLVSCISFVISLIWIQLVTVSEQPVANESLVREAIENVERDSRYSDVYRKTSHLPKDLKYILLWTQRDFAPLYYFGKGQRAFLKNNCSVINCYVTSDRKFFNGDTTKFDAIAFNGRNLRYKDLPKHRSMHQKFIFFNMESADNYPVCRKKFDGFFNWTSTYRLDSDIPFPYITVKNSDGKVLGPKKDMIWPSDFPEISENYTEKLANKSKAVAWFVSHCSSRSGRKNLSERLQRSLAFYKHTVDIYGACGPLNCPRNKKNTCDTLLERDYYFYLSLENSFAEDYVTEKLLTALQHDVVPIIFGGADYSRFLPPGSYLDARKHNAFDLAAIIDHSMNSPKLYQEFFRWKGHLTFSDPTANNVCDVCAALNDQARCLFLVSCISFVISLIWIQLVSKQPAANESLVREAIENVERDSRYSDMYRKTSHHLPKDLKYILLWTQRDFAPFYYFGRGQRAFLKNNCSVTNCYVTSDRKFFHGDTTKFDAIAFNGRNFRYEDLPKHRSMHQKFIFFNMESADNNPVCRKKFDGFFNWTSTYRLDSDIPFAYITVKNSNGKVVGPKKDMIWPSDFPEISENYTEKLANKSKAVAWFVSHCSSRSGRKNLTERLQRSLAFYKHTVDVYGACGPLNSPRNNKNTCDTLLERDYYFYLSFENSFAEDYVTEKLLTALQHDVVPIIFGGANYSRFLPPGSYLDARKHNSFDLAAIIDHSMNSPKLYQEFFRWKGHLTFSDPTADNVCDVCEALNDQARRVQKNESSPKRPKVSFSLDTTGLRTILQRRTRTKNIPQKQLLGDKLLRHQ</sequence>
<evidence type="ECO:0000256" key="5">
    <source>
        <dbReference type="ARBA" id="ARBA00022679"/>
    </source>
</evidence>
<keyword evidence="11" id="KW-0325">Glycoprotein</keyword>
<evidence type="ECO:0000256" key="13">
    <source>
        <dbReference type="SAM" id="SignalP"/>
    </source>
</evidence>
<feature type="domain" description="Fucosyltransferase N-terminal" evidence="15">
    <location>
        <begin position="65"/>
        <end position="178"/>
    </location>
</feature>
<feature type="domain" description="Fucosyltransferase C-terminal" evidence="14">
    <location>
        <begin position="587"/>
        <end position="756"/>
    </location>
</feature>
<comment type="caution">
    <text evidence="16">The sequence shown here is derived from an EMBL/GenBank/DDBJ whole genome shotgun (WGS) entry which is preliminary data.</text>
</comment>
<dbReference type="PANTHER" id="PTHR48438:SF1">
    <property type="entry name" value="ALPHA-(1,3)-FUCOSYLTRANSFERASE C-RELATED"/>
    <property type="match status" value="1"/>
</dbReference>
<dbReference type="InterPro" id="IPR031481">
    <property type="entry name" value="Glyco_tran_10_N"/>
</dbReference>
<keyword evidence="10" id="KW-0472">Membrane</keyword>
<evidence type="ECO:0000256" key="10">
    <source>
        <dbReference type="ARBA" id="ARBA00023136"/>
    </source>
</evidence>
<evidence type="ECO:0000313" key="16">
    <source>
        <dbReference type="EMBL" id="KOB72859.1"/>
    </source>
</evidence>
<evidence type="ECO:0000259" key="15">
    <source>
        <dbReference type="Pfam" id="PF17039"/>
    </source>
</evidence>
<organism evidence="16 17">
    <name type="scientific">Operophtera brumata</name>
    <name type="common">Winter moth</name>
    <name type="synonym">Phalaena brumata</name>
    <dbReference type="NCBI Taxonomy" id="104452"/>
    <lineage>
        <taxon>Eukaryota</taxon>
        <taxon>Metazoa</taxon>
        <taxon>Ecdysozoa</taxon>
        <taxon>Arthropoda</taxon>
        <taxon>Hexapoda</taxon>
        <taxon>Insecta</taxon>
        <taxon>Pterygota</taxon>
        <taxon>Neoptera</taxon>
        <taxon>Endopterygota</taxon>
        <taxon>Lepidoptera</taxon>
        <taxon>Glossata</taxon>
        <taxon>Ditrysia</taxon>
        <taxon>Geometroidea</taxon>
        <taxon>Geometridae</taxon>
        <taxon>Larentiinae</taxon>
        <taxon>Operophtera</taxon>
    </lineage>
</organism>
<keyword evidence="8" id="KW-1133">Transmembrane helix</keyword>
<keyword evidence="17" id="KW-1185">Reference proteome</keyword>
<evidence type="ECO:0000256" key="12">
    <source>
        <dbReference type="RuleBase" id="RU003832"/>
    </source>
</evidence>
<dbReference type="AlphaFoldDB" id="A0A0L7LBT7"/>
<keyword evidence="9 12" id="KW-0333">Golgi apparatus</keyword>
<evidence type="ECO:0000256" key="8">
    <source>
        <dbReference type="ARBA" id="ARBA00022989"/>
    </source>
</evidence>
<evidence type="ECO:0000256" key="1">
    <source>
        <dbReference type="ARBA" id="ARBA00004447"/>
    </source>
</evidence>
<evidence type="ECO:0000256" key="3">
    <source>
        <dbReference type="ARBA" id="ARBA00008919"/>
    </source>
</evidence>
<dbReference type="GO" id="GO:0008417">
    <property type="term" value="F:fucosyltransferase activity"/>
    <property type="evidence" value="ECO:0007669"/>
    <property type="project" value="InterPro"/>
</dbReference>
<name>A0A0L7LBT7_OPEBR</name>
<dbReference type="Gene3D" id="3.40.50.11660">
    <property type="entry name" value="Glycosyl transferase family 10, C-terminal domain"/>
    <property type="match status" value="2"/>
</dbReference>
<comment type="subcellular location">
    <subcellularLocation>
        <location evidence="1 12">Golgi apparatus</location>
        <location evidence="1 12">Golgi stack membrane</location>
        <topology evidence="1 12">Single-pass type II membrane protein</topology>
    </subcellularLocation>
</comment>
<dbReference type="UniPathway" id="UPA00378"/>
<keyword evidence="5 12" id="KW-0808">Transferase</keyword>
<feature type="signal peptide" evidence="13">
    <location>
        <begin position="1"/>
        <end position="18"/>
    </location>
</feature>
<dbReference type="EC" id="2.4.1.-" evidence="12"/>
<accession>A0A0L7LBT7</accession>
<dbReference type="GO" id="GO:0032580">
    <property type="term" value="C:Golgi cisterna membrane"/>
    <property type="evidence" value="ECO:0007669"/>
    <property type="project" value="UniProtKB-SubCell"/>
</dbReference>
<keyword evidence="6 12" id="KW-0812">Transmembrane</keyword>
<keyword evidence="4 12" id="KW-0328">Glycosyltransferase</keyword>
<feature type="domain" description="Fucosyltransferase C-terminal" evidence="14">
    <location>
        <begin position="213"/>
        <end position="379"/>
    </location>
</feature>
<evidence type="ECO:0000259" key="14">
    <source>
        <dbReference type="Pfam" id="PF00852"/>
    </source>
</evidence>
<evidence type="ECO:0000256" key="4">
    <source>
        <dbReference type="ARBA" id="ARBA00022676"/>
    </source>
</evidence>